<reference evidence="1" key="1">
    <citation type="submission" date="2023-10" db="EMBL/GenBank/DDBJ databases">
        <title>Whole genome sequencing of actinobacterial strain Amycolatopsis sp. (BCA-696) identifies the underlying plant growth-promoting genes.</title>
        <authorList>
            <person name="Gandham P."/>
            <person name="Vadla N."/>
            <person name="Saji A."/>
            <person name="Srinivas V."/>
            <person name="Ruperao P."/>
            <person name="Selvanayagam S."/>
            <person name="Saxena R.K."/>
            <person name="Rathore A."/>
            <person name="Gopalakrishnan S."/>
            <person name="Thakur V."/>
        </authorList>
    </citation>
    <scope>NUCLEOTIDE SEQUENCE</scope>
    <source>
        <strain evidence="1">BCA-696</strain>
    </source>
</reference>
<evidence type="ECO:0000313" key="2">
    <source>
        <dbReference type="Proteomes" id="UP001456344"/>
    </source>
</evidence>
<evidence type="ECO:0000313" key="1">
    <source>
        <dbReference type="EMBL" id="WYW15607.1"/>
    </source>
</evidence>
<gene>
    <name evidence="1" type="ORF">LCL61_08590</name>
</gene>
<keyword evidence="2" id="KW-1185">Reference proteome</keyword>
<accession>A0ACD5B8N1</accession>
<name>A0ACD5B8N1_9PSEU</name>
<proteinExistence type="predicted"/>
<dbReference type="Proteomes" id="UP001456344">
    <property type="component" value="Chromosome"/>
</dbReference>
<sequence length="198" mass="22196">MVQKADIATESYFQAHLHLKTWLKAVDTQWNRIIRTAEEDVRSDTFEEFVSLDVVLQLRADAILFSFALNQLRSTAVLLGSYMPGELAVEVDQVVAEFDSKQPWVREARNILAHFDEYVRGLGRRQKASAGGHLQIHSSTTMSVKDGHRGKVADYALCIEIVPGMEPIKVNVHQSTGDAIKMAQTVEKICLRFNGPLS</sequence>
<organism evidence="1 2">
    <name type="scientific">Amycolatopsis coloradensis</name>
    <dbReference type="NCBI Taxonomy" id="76021"/>
    <lineage>
        <taxon>Bacteria</taxon>
        <taxon>Bacillati</taxon>
        <taxon>Actinomycetota</taxon>
        <taxon>Actinomycetes</taxon>
        <taxon>Pseudonocardiales</taxon>
        <taxon>Pseudonocardiaceae</taxon>
        <taxon>Amycolatopsis</taxon>
    </lineage>
</organism>
<dbReference type="EMBL" id="CP150484">
    <property type="protein sequence ID" value="WYW15607.1"/>
    <property type="molecule type" value="Genomic_DNA"/>
</dbReference>
<protein>
    <submittedName>
        <fullName evidence="1">Uncharacterized protein</fullName>
    </submittedName>
</protein>